<organism evidence="2 3">
    <name type="scientific">Luteolibacter luteus</name>
    <dbReference type="NCBI Taxonomy" id="2728835"/>
    <lineage>
        <taxon>Bacteria</taxon>
        <taxon>Pseudomonadati</taxon>
        <taxon>Verrucomicrobiota</taxon>
        <taxon>Verrucomicrobiia</taxon>
        <taxon>Verrucomicrobiales</taxon>
        <taxon>Verrucomicrobiaceae</taxon>
        <taxon>Luteolibacter</taxon>
    </lineage>
</organism>
<feature type="transmembrane region" description="Helical" evidence="1">
    <location>
        <begin position="96"/>
        <end position="115"/>
    </location>
</feature>
<dbReference type="AlphaFoldDB" id="A0A858RD17"/>
<keyword evidence="3" id="KW-1185">Reference proteome</keyword>
<evidence type="ECO:0000256" key="1">
    <source>
        <dbReference type="SAM" id="Phobius"/>
    </source>
</evidence>
<accession>A0A858RD17</accession>
<reference evidence="2 3" key="1">
    <citation type="submission" date="2020-04" db="EMBL/GenBank/DDBJ databases">
        <title>Luteolibacter sp. G-1-1-1 isolated from soil.</title>
        <authorList>
            <person name="Dahal R.H."/>
        </authorList>
    </citation>
    <scope>NUCLEOTIDE SEQUENCE [LARGE SCALE GENOMIC DNA]</scope>
    <source>
        <strain evidence="2 3">G-1-1-1</strain>
    </source>
</reference>
<evidence type="ECO:0000313" key="3">
    <source>
        <dbReference type="Proteomes" id="UP000501812"/>
    </source>
</evidence>
<gene>
    <name evidence="2" type="ORF">HHL09_03800</name>
</gene>
<feature type="transmembrane region" description="Helical" evidence="1">
    <location>
        <begin position="64"/>
        <end position="84"/>
    </location>
</feature>
<keyword evidence="1" id="KW-0472">Membrane</keyword>
<dbReference type="Proteomes" id="UP000501812">
    <property type="component" value="Chromosome"/>
</dbReference>
<proteinExistence type="predicted"/>
<evidence type="ECO:0000313" key="2">
    <source>
        <dbReference type="EMBL" id="QJE94936.1"/>
    </source>
</evidence>
<keyword evidence="1" id="KW-1133">Transmembrane helix</keyword>
<dbReference type="EMBL" id="CP051774">
    <property type="protein sequence ID" value="QJE94936.1"/>
    <property type="molecule type" value="Genomic_DNA"/>
</dbReference>
<sequence>MRSPSPYPILDPDLARRTRAGHWTLFLINTILLVPAVFGTMVLWQFARESKTSLRTLVDLEMLVISLPTISGILAWAALGLLLTKPSFPRWHLGSWAFVLLFGLSSIPGGLLMMANLGEMPVYLGLSAFVICLGATASWISIRNMRLAWHSLRRSRNLSGPAPSRS</sequence>
<feature type="transmembrane region" description="Helical" evidence="1">
    <location>
        <begin position="21"/>
        <end position="44"/>
    </location>
</feature>
<dbReference type="RefSeq" id="WP_169453157.1">
    <property type="nucleotide sequence ID" value="NZ_CP051774.1"/>
</dbReference>
<protein>
    <submittedName>
        <fullName evidence="2">Uncharacterized protein</fullName>
    </submittedName>
</protein>
<feature type="transmembrane region" description="Helical" evidence="1">
    <location>
        <begin position="121"/>
        <end position="142"/>
    </location>
</feature>
<keyword evidence="1" id="KW-0812">Transmembrane</keyword>
<name>A0A858RD17_9BACT</name>
<dbReference type="KEGG" id="luo:HHL09_03800"/>